<proteinExistence type="predicted"/>
<dbReference type="OrthoDB" id="425721at2"/>
<reference evidence="2" key="1">
    <citation type="journal article" date="2013" name="Proc. Natl. Acad. Sci. U.S.A.">
        <title>Improving the coverage of the cyanobacterial phylum using diversity-driven genome sequencing.</title>
        <authorList>
            <person name="Shih P.M."/>
            <person name="Wu D."/>
            <person name="Latifi A."/>
            <person name="Axen S.D."/>
            <person name="Fewer D.P."/>
            <person name="Talla E."/>
            <person name="Calteau A."/>
            <person name="Cai F."/>
            <person name="Tandeau de Marsac N."/>
            <person name="Rippka R."/>
            <person name="Herdman M."/>
            <person name="Sivonen K."/>
            <person name="Coursin T."/>
            <person name="Laurent T."/>
            <person name="Goodwin L."/>
            <person name="Nolan M."/>
            <person name="Davenport K.W."/>
            <person name="Han C.S."/>
            <person name="Rubin E.M."/>
            <person name="Eisen J.A."/>
            <person name="Woyke T."/>
            <person name="Gugger M."/>
            <person name="Kerfeld C.A."/>
        </authorList>
    </citation>
    <scope>NUCLEOTIDE SEQUENCE [LARGE SCALE GENOMIC DNA]</scope>
    <source>
        <strain evidence="2">ATCC 29371 / PCC 7437</strain>
    </source>
</reference>
<gene>
    <name evidence="1" type="ordered locus">Sta7437_1311</name>
</gene>
<dbReference type="HOGENOM" id="CLU_168131_1_0_3"/>
<keyword evidence="2" id="KW-1185">Reference proteome</keyword>
<evidence type="ECO:0000313" key="2">
    <source>
        <dbReference type="Proteomes" id="UP000010473"/>
    </source>
</evidence>
<protein>
    <submittedName>
        <fullName evidence="1">Uncharacterized protein</fullName>
    </submittedName>
</protein>
<accession>K9XQS4</accession>
<dbReference type="STRING" id="111780.Sta7437_1311"/>
<dbReference type="AlphaFoldDB" id="K9XQS4"/>
<dbReference type="RefSeq" id="WP_015192551.1">
    <property type="nucleotide sequence ID" value="NC_019748.1"/>
</dbReference>
<dbReference type="eggNOG" id="ENOG5032Z76">
    <property type="taxonomic scope" value="Bacteria"/>
</dbReference>
<name>K9XQS4_STAC7</name>
<sequence length="115" mass="12895">MLKTVKHDNLMVVNLTENVSVSTKILKENHAALRSGFVGCPPNPRWNATKFCAWRTGRQWRTALAQGTMMVRAEDCMLVQASEKESCSDDELPGSSRTINFFQVSQQLPNLLQIA</sequence>
<dbReference type="EMBL" id="CP003653">
    <property type="protein sequence ID" value="AFZ34878.1"/>
    <property type="molecule type" value="Genomic_DNA"/>
</dbReference>
<dbReference type="KEGG" id="scs:Sta7437_1311"/>
<evidence type="ECO:0000313" key="1">
    <source>
        <dbReference type="EMBL" id="AFZ34878.1"/>
    </source>
</evidence>
<dbReference type="Proteomes" id="UP000010473">
    <property type="component" value="Chromosome"/>
</dbReference>
<organism evidence="1 2">
    <name type="scientific">Stanieria cyanosphaera (strain ATCC 29371 / PCC 7437)</name>
    <dbReference type="NCBI Taxonomy" id="111780"/>
    <lineage>
        <taxon>Bacteria</taxon>
        <taxon>Bacillati</taxon>
        <taxon>Cyanobacteriota</taxon>
        <taxon>Cyanophyceae</taxon>
        <taxon>Pleurocapsales</taxon>
        <taxon>Dermocarpellaceae</taxon>
        <taxon>Stanieria</taxon>
    </lineage>
</organism>